<name>A0A2P2C2I0_9ZZZZ</name>
<accession>A0A2P2C2I0</accession>
<proteinExistence type="predicted"/>
<dbReference type="PANTHER" id="PTHR40254:SF1">
    <property type="entry name" value="BLR0577 PROTEIN"/>
    <property type="match status" value="1"/>
</dbReference>
<evidence type="ECO:0000313" key="2">
    <source>
        <dbReference type="EMBL" id="CUR56194.1"/>
    </source>
</evidence>
<gene>
    <name evidence="2" type="ORF">NOCA2310209</name>
</gene>
<reference evidence="2" key="1">
    <citation type="submission" date="2015-08" db="EMBL/GenBank/DDBJ databases">
        <authorList>
            <person name="Babu N.S."/>
            <person name="Beckwith C.J."/>
            <person name="Beseler K.G."/>
            <person name="Brison A."/>
            <person name="Carone J.V."/>
            <person name="Caskin T.P."/>
            <person name="Diamond M."/>
            <person name="Durham M.E."/>
            <person name="Foxe J.M."/>
            <person name="Go M."/>
            <person name="Henderson B.A."/>
            <person name="Jones I.B."/>
            <person name="McGettigan J.A."/>
            <person name="Micheletti S.J."/>
            <person name="Nasrallah M.E."/>
            <person name="Ortiz D."/>
            <person name="Piller C.R."/>
            <person name="Privatt S.R."/>
            <person name="Schneider S.L."/>
            <person name="Sharp S."/>
            <person name="Smith T.C."/>
            <person name="Stanton J.D."/>
            <person name="Ullery H.E."/>
            <person name="Wilson R.J."/>
            <person name="Serrano M.G."/>
            <person name="Buck G."/>
            <person name="Lee V."/>
            <person name="Wang Y."/>
            <person name="Carvalho R."/>
            <person name="Voegtly L."/>
            <person name="Shi R."/>
            <person name="Duckworth R."/>
            <person name="Johnson A."/>
            <person name="Loviza R."/>
            <person name="Walstead R."/>
            <person name="Shah Z."/>
            <person name="Kiflezghi M."/>
            <person name="Wade K."/>
            <person name="Ball S.L."/>
            <person name="Bradley K.W."/>
            <person name="Asai D.J."/>
            <person name="Bowman C.A."/>
            <person name="Russell D.A."/>
            <person name="Pope W.H."/>
            <person name="Jacobs-Sera D."/>
            <person name="Hendrix R.W."/>
            <person name="Hatfull G.F."/>
        </authorList>
    </citation>
    <scope>NUCLEOTIDE SEQUENCE</scope>
</reference>
<organism evidence="2">
    <name type="scientific">metagenome</name>
    <dbReference type="NCBI Taxonomy" id="256318"/>
    <lineage>
        <taxon>unclassified sequences</taxon>
        <taxon>metagenomes</taxon>
    </lineage>
</organism>
<dbReference type="InterPro" id="IPR038732">
    <property type="entry name" value="HpyO/CreE_NAD-binding"/>
</dbReference>
<feature type="domain" description="FAD-dependent urate hydroxylase HpyO/Asp monooxygenase CreE-like FAD/NAD(P)-binding" evidence="1">
    <location>
        <begin position="5"/>
        <end position="161"/>
    </location>
</feature>
<sequence length="505" mass="53216">MTRLAVVGGGPRAVWALERLASRMGRTRLPGPYVDVYTPRGRVGASEHYDPALPAYLRLNVAASVIDAGHGSAGEERSLPSFDAWRRAEGSAGELDPFPPRALAGAYLDEMADRVLAQHGDRVRVLPQKVARVCEHPLGGWLVGTAAGQEEYDDVLLVTGHAHSWSGRSAGSVPAYPISSMTAQVPDRHPVVVRGAALTAIDVVLALTEGRGGRFVDDAYRASGREPRITLVSRTGRLMLPKTGPDVLAGRGATPERAHAVAAAHLADDDWPGALVAVGESLVPDARWPQVRRAGPGVLEPEHDDARERLADDLAIARGQAAPDARWAFGQAWRLLYAGLVAAQDRDLGSRPDGPTLGWAGYAAWASAAERLAFGPPPVNAAKLLTLLDAGVVEVVAGDVDSVATERGAEIMVDAVIAPPGLRGVGDAPWPELLRSGAVSLARHGRGIRVTASGACLGRDGRTTPGLWAFGRVAEDSVIGHDTLIRGLHPGPDLWAEQLLAGQRV</sequence>
<protein>
    <recommendedName>
        <fullName evidence="1">FAD-dependent urate hydroxylase HpyO/Asp monooxygenase CreE-like FAD/NAD(P)-binding domain-containing protein</fullName>
    </recommendedName>
</protein>
<dbReference type="Pfam" id="PF13454">
    <property type="entry name" value="NAD_binding_9"/>
    <property type="match status" value="1"/>
</dbReference>
<dbReference type="InterPro" id="IPR052189">
    <property type="entry name" value="L-asp_N-monooxygenase_NS-form"/>
</dbReference>
<dbReference type="EMBL" id="CZKA01000025">
    <property type="protein sequence ID" value="CUR56194.1"/>
    <property type="molecule type" value="Genomic_DNA"/>
</dbReference>
<dbReference type="PANTHER" id="PTHR40254">
    <property type="entry name" value="BLR0577 PROTEIN"/>
    <property type="match status" value="1"/>
</dbReference>
<evidence type="ECO:0000259" key="1">
    <source>
        <dbReference type="Pfam" id="PF13454"/>
    </source>
</evidence>
<dbReference type="AlphaFoldDB" id="A0A2P2C2I0"/>